<name>A0A7W7RX25_9ACTN</name>
<proteinExistence type="predicted"/>
<evidence type="ECO:0000313" key="5">
    <source>
        <dbReference type="Proteomes" id="UP000534286"/>
    </source>
</evidence>
<accession>A0A7W7RX25</accession>
<gene>
    <name evidence="4" type="ORF">FHR32_004045</name>
</gene>
<sequence>MAHGAARVVAGIISLALVGAPGTVPAEPGDDSPMGADLSVRMDTLPKVAQPGQPLLYRAEVRNTGPEDAVLPLLTIRLPEGVEILRVNVAECRPGSTANEVVCPSEHDVVAGGIGGVTISGLVRPGARGPLEATATLSSEIVDENEANNSSRTLTDVDQGADLAVRLSRRARAGRLITMGAVVRNRGPQAVRDAALFFHTRRARFLSAMGARCRSYPGLVGCRLHAIRSGNRVRLRLAFRAHRRALRAKATVYSIHVGDRHPANNMARLTSIRPKSDESGGLRPKVPINLR</sequence>
<reference evidence="4 5" key="1">
    <citation type="submission" date="2020-08" db="EMBL/GenBank/DDBJ databases">
        <title>Sequencing the genomes of 1000 actinobacteria strains.</title>
        <authorList>
            <person name="Klenk H.-P."/>
        </authorList>
    </citation>
    <scope>NUCLEOTIDE SEQUENCE [LARGE SCALE GENOMIC DNA]</scope>
    <source>
        <strain evidence="4 5">DSM 43023</strain>
    </source>
</reference>
<evidence type="ECO:0000256" key="2">
    <source>
        <dbReference type="SAM" id="SignalP"/>
    </source>
</evidence>
<dbReference type="Gene3D" id="2.60.40.10">
    <property type="entry name" value="Immunoglobulins"/>
    <property type="match status" value="1"/>
</dbReference>
<dbReference type="Pfam" id="PF01345">
    <property type="entry name" value="DUF11"/>
    <property type="match status" value="1"/>
</dbReference>
<evidence type="ECO:0000259" key="3">
    <source>
        <dbReference type="Pfam" id="PF01345"/>
    </source>
</evidence>
<evidence type="ECO:0000256" key="1">
    <source>
        <dbReference type="SAM" id="MobiDB-lite"/>
    </source>
</evidence>
<dbReference type="AlphaFoldDB" id="A0A7W7RX25"/>
<dbReference type="GO" id="GO:0005975">
    <property type="term" value="P:carbohydrate metabolic process"/>
    <property type="evidence" value="ECO:0007669"/>
    <property type="project" value="UniProtKB-ARBA"/>
</dbReference>
<keyword evidence="2" id="KW-0732">Signal</keyword>
<comment type="caution">
    <text evidence="4">The sequence shown here is derived from an EMBL/GenBank/DDBJ whole genome shotgun (WGS) entry which is preliminary data.</text>
</comment>
<dbReference type="Proteomes" id="UP000534286">
    <property type="component" value="Unassembled WGS sequence"/>
</dbReference>
<protein>
    <recommendedName>
        <fullName evidence="3">DUF11 domain-containing protein</fullName>
    </recommendedName>
</protein>
<feature type="region of interest" description="Disordered" evidence="1">
    <location>
        <begin position="269"/>
        <end position="291"/>
    </location>
</feature>
<feature type="chain" id="PRO_5031278297" description="DUF11 domain-containing protein" evidence="2">
    <location>
        <begin position="27"/>
        <end position="291"/>
    </location>
</feature>
<feature type="domain" description="DUF11" evidence="3">
    <location>
        <begin position="37"/>
        <end position="152"/>
    </location>
</feature>
<dbReference type="RefSeq" id="WP_184755667.1">
    <property type="nucleotide sequence ID" value="NZ_BAABEK010000016.1"/>
</dbReference>
<organism evidence="4 5">
    <name type="scientific">Streptosporangium album</name>
    <dbReference type="NCBI Taxonomy" id="47479"/>
    <lineage>
        <taxon>Bacteria</taxon>
        <taxon>Bacillati</taxon>
        <taxon>Actinomycetota</taxon>
        <taxon>Actinomycetes</taxon>
        <taxon>Streptosporangiales</taxon>
        <taxon>Streptosporangiaceae</taxon>
        <taxon>Streptosporangium</taxon>
    </lineage>
</organism>
<dbReference type="InterPro" id="IPR001434">
    <property type="entry name" value="OmcB-like_DUF11"/>
</dbReference>
<keyword evidence="5" id="KW-1185">Reference proteome</keyword>
<dbReference type="InterPro" id="IPR013783">
    <property type="entry name" value="Ig-like_fold"/>
</dbReference>
<evidence type="ECO:0000313" key="4">
    <source>
        <dbReference type="EMBL" id="MBB4939740.1"/>
    </source>
</evidence>
<dbReference type="EMBL" id="JACHJU010000001">
    <property type="protein sequence ID" value="MBB4939740.1"/>
    <property type="molecule type" value="Genomic_DNA"/>
</dbReference>
<feature type="signal peptide" evidence="2">
    <location>
        <begin position="1"/>
        <end position="26"/>
    </location>
</feature>